<sequence>MLETKRLLLKFHTLENLEKMNRWNNDSILSYYDDDGPEDFEPIPIENTKKYIERIIKNDDDSIIRFGIHKKENDSLIGLCMIAFIDNYNKSCKFGITIGEKDQWGKGYGKEVLNEIVRYCFKELGMNRIGAEVYAFNERSIKMFEKMGFVKEGIIRQAVYKKNKFEDEYIYGLLKSEWKK</sequence>
<dbReference type="OrthoDB" id="9795206at2"/>
<evidence type="ECO:0000259" key="1">
    <source>
        <dbReference type="PROSITE" id="PS51186"/>
    </source>
</evidence>
<keyword evidence="3" id="KW-1185">Reference proteome</keyword>
<organism evidence="2 3">
    <name type="scientific">Clostridium frigidicarnis</name>
    <dbReference type="NCBI Taxonomy" id="84698"/>
    <lineage>
        <taxon>Bacteria</taxon>
        <taxon>Bacillati</taxon>
        <taxon>Bacillota</taxon>
        <taxon>Clostridia</taxon>
        <taxon>Eubacteriales</taxon>
        <taxon>Clostridiaceae</taxon>
        <taxon>Clostridium</taxon>
    </lineage>
</organism>
<dbReference type="Pfam" id="PF13302">
    <property type="entry name" value="Acetyltransf_3"/>
    <property type="match status" value="1"/>
</dbReference>
<proteinExistence type="predicted"/>
<dbReference type="GO" id="GO:0016747">
    <property type="term" value="F:acyltransferase activity, transferring groups other than amino-acyl groups"/>
    <property type="evidence" value="ECO:0007669"/>
    <property type="project" value="InterPro"/>
</dbReference>
<gene>
    <name evidence="2" type="ORF">SAMN04488528_103314</name>
</gene>
<dbReference type="PANTHER" id="PTHR43415">
    <property type="entry name" value="SPERMIDINE N(1)-ACETYLTRANSFERASE"/>
    <property type="match status" value="1"/>
</dbReference>
<dbReference type="RefSeq" id="WP_090042611.1">
    <property type="nucleotide sequence ID" value="NZ_FOKI01000033.1"/>
</dbReference>
<dbReference type="InterPro" id="IPR016181">
    <property type="entry name" value="Acyl_CoA_acyltransferase"/>
</dbReference>
<reference evidence="2 3" key="1">
    <citation type="submission" date="2016-10" db="EMBL/GenBank/DDBJ databases">
        <authorList>
            <person name="de Groot N.N."/>
        </authorList>
    </citation>
    <scope>NUCLEOTIDE SEQUENCE [LARGE SCALE GENOMIC DNA]</scope>
    <source>
        <strain evidence="2 3">DSM 12271</strain>
    </source>
</reference>
<dbReference type="Gene3D" id="3.40.630.30">
    <property type="match status" value="1"/>
</dbReference>
<dbReference type="EMBL" id="FOKI01000033">
    <property type="protein sequence ID" value="SFB35450.1"/>
    <property type="molecule type" value="Genomic_DNA"/>
</dbReference>
<feature type="domain" description="N-acetyltransferase" evidence="1">
    <location>
        <begin position="15"/>
        <end position="176"/>
    </location>
</feature>
<dbReference type="PROSITE" id="PS51186">
    <property type="entry name" value="GNAT"/>
    <property type="match status" value="1"/>
</dbReference>
<dbReference type="STRING" id="84698.SAMN04488528_103314"/>
<dbReference type="Proteomes" id="UP000198619">
    <property type="component" value="Unassembled WGS sequence"/>
</dbReference>
<evidence type="ECO:0000313" key="3">
    <source>
        <dbReference type="Proteomes" id="UP000198619"/>
    </source>
</evidence>
<dbReference type="InterPro" id="IPR000182">
    <property type="entry name" value="GNAT_dom"/>
</dbReference>
<accession>A0A1I1AG39</accession>
<evidence type="ECO:0000313" key="2">
    <source>
        <dbReference type="EMBL" id="SFB35450.1"/>
    </source>
</evidence>
<protein>
    <submittedName>
        <fullName evidence="2">Acetyltransferase (GNAT) domain-containing protein</fullName>
    </submittedName>
</protein>
<dbReference type="SUPFAM" id="SSF55729">
    <property type="entry name" value="Acyl-CoA N-acyltransferases (Nat)"/>
    <property type="match status" value="1"/>
</dbReference>
<name>A0A1I1AG39_9CLOT</name>
<dbReference type="PANTHER" id="PTHR43415:SF3">
    <property type="entry name" value="GNAT-FAMILY ACETYLTRANSFERASE"/>
    <property type="match status" value="1"/>
</dbReference>
<keyword evidence="2" id="KW-0808">Transferase</keyword>
<dbReference type="AlphaFoldDB" id="A0A1I1AG39"/>